<sequence length="72" mass="8637">MIPIGMLSFMFRSSFILKCTTYFSLFINSKFLYPLLTYISHSLLFNAFIRNYNHIKTLYGQMHSKFIIFEHV</sequence>
<evidence type="ECO:0000313" key="1">
    <source>
        <dbReference type="EMBL" id="CDW49666.1"/>
    </source>
</evidence>
<name>A0A0K2VI66_LEPSM</name>
<dbReference type="EMBL" id="HACA01032305">
    <property type="protein sequence ID" value="CDW49666.1"/>
    <property type="molecule type" value="Transcribed_RNA"/>
</dbReference>
<proteinExistence type="predicted"/>
<reference evidence="1" key="1">
    <citation type="submission" date="2014-05" db="EMBL/GenBank/DDBJ databases">
        <authorList>
            <person name="Chronopoulou M."/>
        </authorList>
    </citation>
    <scope>NUCLEOTIDE SEQUENCE</scope>
    <source>
        <tissue evidence="1">Whole organism</tissue>
    </source>
</reference>
<accession>A0A0K2VI66</accession>
<organism evidence="1">
    <name type="scientific">Lepeophtheirus salmonis</name>
    <name type="common">Salmon louse</name>
    <name type="synonym">Caligus salmonis</name>
    <dbReference type="NCBI Taxonomy" id="72036"/>
    <lineage>
        <taxon>Eukaryota</taxon>
        <taxon>Metazoa</taxon>
        <taxon>Ecdysozoa</taxon>
        <taxon>Arthropoda</taxon>
        <taxon>Crustacea</taxon>
        <taxon>Multicrustacea</taxon>
        <taxon>Hexanauplia</taxon>
        <taxon>Copepoda</taxon>
        <taxon>Siphonostomatoida</taxon>
        <taxon>Caligidae</taxon>
        <taxon>Lepeophtheirus</taxon>
    </lineage>
</organism>
<protein>
    <submittedName>
        <fullName evidence="1">Uncharacterized protein</fullName>
    </submittedName>
</protein>
<dbReference type="AlphaFoldDB" id="A0A0K2VI66"/>